<protein>
    <submittedName>
        <fullName evidence="1">22525_t:CDS:1</fullName>
    </submittedName>
</protein>
<evidence type="ECO:0000313" key="2">
    <source>
        <dbReference type="Proteomes" id="UP000789759"/>
    </source>
</evidence>
<reference evidence="1" key="1">
    <citation type="submission" date="2021-06" db="EMBL/GenBank/DDBJ databases">
        <authorList>
            <person name="Kallberg Y."/>
            <person name="Tangrot J."/>
            <person name="Rosling A."/>
        </authorList>
    </citation>
    <scope>NUCLEOTIDE SEQUENCE</scope>
    <source>
        <strain evidence="1">FL966</strain>
    </source>
</reference>
<comment type="caution">
    <text evidence="1">The sequence shown here is derived from an EMBL/GenBank/DDBJ whole genome shotgun (WGS) entry which is preliminary data.</text>
</comment>
<dbReference type="AlphaFoldDB" id="A0A9N9KE68"/>
<gene>
    <name evidence="1" type="ORF">CPELLU_LOCUS19999</name>
</gene>
<accession>A0A9N9KE68</accession>
<evidence type="ECO:0000313" key="1">
    <source>
        <dbReference type="EMBL" id="CAG8824472.1"/>
    </source>
</evidence>
<keyword evidence="2" id="KW-1185">Reference proteome</keyword>
<proteinExistence type="predicted"/>
<feature type="non-terminal residue" evidence="1">
    <location>
        <position position="1"/>
    </location>
</feature>
<dbReference type="OrthoDB" id="10470018at2759"/>
<dbReference type="EMBL" id="CAJVQA010054376">
    <property type="protein sequence ID" value="CAG8824472.1"/>
    <property type="molecule type" value="Genomic_DNA"/>
</dbReference>
<organism evidence="1 2">
    <name type="scientific">Cetraspora pellucida</name>
    <dbReference type="NCBI Taxonomy" id="1433469"/>
    <lineage>
        <taxon>Eukaryota</taxon>
        <taxon>Fungi</taxon>
        <taxon>Fungi incertae sedis</taxon>
        <taxon>Mucoromycota</taxon>
        <taxon>Glomeromycotina</taxon>
        <taxon>Glomeromycetes</taxon>
        <taxon>Diversisporales</taxon>
        <taxon>Gigasporaceae</taxon>
        <taxon>Cetraspora</taxon>
    </lineage>
</organism>
<sequence>IIQLTENSNIKLSKHLRCSQLLGLAQRKHLGKITVDDRTITSKELAETFNNTYTSLNIIPKTVQENL</sequence>
<name>A0A9N9KE68_9GLOM</name>
<dbReference type="Proteomes" id="UP000789759">
    <property type="component" value="Unassembled WGS sequence"/>
</dbReference>